<evidence type="ECO:0000256" key="1">
    <source>
        <dbReference type="SAM" id="MobiDB-lite"/>
    </source>
</evidence>
<proteinExistence type="predicted"/>
<dbReference type="AlphaFoldDB" id="U7D746"/>
<organism evidence="4 5">
    <name type="scientific">Chitinivibrio alkaliphilus ACht1</name>
    <dbReference type="NCBI Taxonomy" id="1313304"/>
    <lineage>
        <taxon>Bacteria</taxon>
        <taxon>Pseudomonadati</taxon>
        <taxon>Fibrobacterota</taxon>
        <taxon>Chitinivibrionia</taxon>
        <taxon>Chitinivibrionales</taxon>
        <taxon>Chitinivibrionaceae</taxon>
        <taxon>Chitinivibrio</taxon>
    </lineage>
</organism>
<feature type="chain" id="PRO_5004678995" description="SH3b domain-containing protein" evidence="2">
    <location>
        <begin position="20"/>
        <end position="591"/>
    </location>
</feature>
<dbReference type="PROSITE" id="PS51781">
    <property type="entry name" value="SH3B"/>
    <property type="match status" value="1"/>
</dbReference>
<comment type="caution">
    <text evidence="4">The sequence shown here is derived from an EMBL/GenBank/DDBJ whole genome shotgun (WGS) entry which is preliminary data.</text>
</comment>
<name>U7D746_9BACT</name>
<keyword evidence="2" id="KW-0732">Signal</keyword>
<dbReference type="EMBL" id="ASJR01000026">
    <property type="protein sequence ID" value="ERP30907.1"/>
    <property type="molecule type" value="Genomic_DNA"/>
</dbReference>
<dbReference type="Pfam" id="PF08239">
    <property type="entry name" value="SH3_3"/>
    <property type="match status" value="2"/>
</dbReference>
<evidence type="ECO:0000313" key="5">
    <source>
        <dbReference type="Proteomes" id="UP000017148"/>
    </source>
</evidence>
<feature type="compositionally biased region" description="Polar residues" evidence="1">
    <location>
        <begin position="258"/>
        <end position="267"/>
    </location>
</feature>
<dbReference type="Proteomes" id="UP000017148">
    <property type="component" value="Unassembled WGS sequence"/>
</dbReference>
<sequence>MHKQTVALILFILSVTVSADFIQVQSGSRGVALGVVDLSTGYEFELQGHDSGVVLSLTSTFDTSVVGMARSFPEELPLDSMGYDIQPDRMRLFLYSSALSPDAFDIRERDSQIVLRIDTQASPEFTTLLPNAESREYSIDSITVISRDKLEILRLHGAGLEAPRIRREVGIVTLSIPGIVQGDAIDFSDVSLLGVDSVVLSNGGTVAVHHIERNYSLLTSGIDGDDYILYFHNANEQDTPFVGYFSETSRKTAPLKSDISSSGSTDKYGSAEDSESETMYIVGSTVNFREDPEVRSDNIVGILDFGTAVAATDQRDDWVKITHRDNSGWAHGDFLKTEQELSSDEKREILNSQTFRVDRTAASDEVQVLYMVRDNVNFRTSPSTQESENIIGQYPLGTRVVFLDASNGWVQGRLEDGRVGWVYESLVQDSTRISSDTWDAIHNHQRVHAVHEAQEEEDTAKVSTDTELTQTDEEATEDIRDEEDDFGSRKRYTYTRYGRDPFIPLPEKRKQDSLALPRVDNMTLVGVIYGGDRNTNFALFEEKIGSDVTTFSLKHNDPIENGRVLRVKEKSVVFLMEDAGFSYVVEKELRK</sequence>
<accession>U7D746</accession>
<feature type="domain" description="SH3b" evidence="3">
    <location>
        <begin position="363"/>
        <end position="431"/>
    </location>
</feature>
<evidence type="ECO:0000313" key="4">
    <source>
        <dbReference type="EMBL" id="ERP30907.1"/>
    </source>
</evidence>
<dbReference type="PANTHER" id="PTHR34408">
    <property type="entry name" value="FAMILY PROTEIN, PUTATIVE-RELATED"/>
    <property type="match status" value="1"/>
</dbReference>
<reference evidence="4 5" key="1">
    <citation type="journal article" date="2013" name="Environ. Microbiol.">
        <title>Genome analysis of Chitinivibrio alkaliphilus gen. nov., sp. nov., a novel extremely haloalkaliphilic anaerobic chitinolytic bacterium from the candidate phylum Termite Group 3.</title>
        <authorList>
            <person name="Sorokin D.Y."/>
            <person name="Gumerov V.M."/>
            <person name="Rakitin A.L."/>
            <person name="Beletsky A.V."/>
            <person name="Damste J.S."/>
            <person name="Muyzer G."/>
            <person name="Mardanov A.V."/>
            <person name="Ravin N.V."/>
        </authorList>
    </citation>
    <scope>NUCLEOTIDE SEQUENCE [LARGE SCALE GENOMIC DNA]</scope>
    <source>
        <strain evidence="4 5">ACht1</strain>
    </source>
</reference>
<evidence type="ECO:0000259" key="3">
    <source>
        <dbReference type="PROSITE" id="PS51781"/>
    </source>
</evidence>
<dbReference type="STRING" id="1313304.CALK_2218"/>
<protein>
    <recommendedName>
        <fullName evidence="3">SH3b domain-containing protein</fullName>
    </recommendedName>
</protein>
<feature type="signal peptide" evidence="2">
    <location>
        <begin position="1"/>
        <end position="19"/>
    </location>
</feature>
<feature type="compositionally biased region" description="Acidic residues" evidence="1">
    <location>
        <begin position="470"/>
        <end position="485"/>
    </location>
</feature>
<gene>
    <name evidence="4" type="ORF">CALK_2218</name>
</gene>
<dbReference type="PANTHER" id="PTHR34408:SF1">
    <property type="entry name" value="GLYCOSYL HYDROLASE FAMILY 19 DOMAIN-CONTAINING PROTEIN HI_1415"/>
    <property type="match status" value="1"/>
</dbReference>
<feature type="region of interest" description="Disordered" evidence="1">
    <location>
        <begin position="254"/>
        <end position="274"/>
    </location>
</feature>
<dbReference type="InterPro" id="IPR052354">
    <property type="entry name" value="Cell_Wall_Dynamics_Protein"/>
</dbReference>
<dbReference type="Gene3D" id="2.30.30.40">
    <property type="entry name" value="SH3 Domains"/>
    <property type="match status" value="2"/>
</dbReference>
<feature type="region of interest" description="Disordered" evidence="1">
    <location>
        <begin position="450"/>
        <end position="485"/>
    </location>
</feature>
<dbReference type="SMART" id="SM00287">
    <property type="entry name" value="SH3b"/>
    <property type="match status" value="2"/>
</dbReference>
<keyword evidence="5" id="KW-1185">Reference proteome</keyword>
<evidence type="ECO:0000256" key="2">
    <source>
        <dbReference type="SAM" id="SignalP"/>
    </source>
</evidence>
<dbReference type="InterPro" id="IPR003646">
    <property type="entry name" value="SH3-like_bac-type"/>
</dbReference>